<dbReference type="Proteomes" id="UP000636709">
    <property type="component" value="Unassembled WGS sequence"/>
</dbReference>
<evidence type="ECO:0000313" key="6">
    <source>
        <dbReference type="Proteomes" id="UP000636709"/>
    </source>
</evidence>
<dbReference type="PROSITE" id="PS50144">
    <property type="entry name" value="MATH"/>
    <property type="match status" value="1"/>
</dbReference>
<evidence type="ECO:0000256" key="1">
    <source>
        <dbReference type="ARBA" id="ARBA00004906"/>
    </source>
</evidence>
<feature type="domain" description="BTB" evidence="3">
    <location>
        <begin position="176"/>
        <end position="243"/>
    </location>
</feature>
<dbReference type="GO" id="GO:0016567">
    <property type="term" value="P:protein ubiquitination"/>
    <property type="evidence" value="ECO:0007669"/>
    <property type="project" value="InterPro"/>
</dbReference>
<dbReference type="SUPFAM" id="SSF49599">
    <property type="entry name" value="TRAF domain-like"/>
    <property type="match status" value="1"/>
</dbReference>
<protein>
    <recommendedName>
        <fullName evidence="7">Speckle-type POZ protein</fullName>
    </recommendedName>
</protein>
<dbReference type="EMBL" id="JACEFO010002380">
    <property type="protein sequence ID" value="KAF8662671.1"/>
    <property type="molecule type" value="Genomic_DNA"/>
</dbReference>
<dbReference type="AlphaFoldDB" id="A0A835E690"/>
<gene>
    <name evidence="5" type="ORF">HU200_056273</name>
</gene>
<comment type="pathway">
    <text evidence="1">Protein modification; protein ubiquitination.</text>
</comment>
<dbReference type="SMART" id="SM00225">
    <property type="entry name" value="BTB"/>
    <property type="match status" value="1"/>
</dbReference>
<dbReference type="PANTHER" id="PTHR26379">
    <property type="entry name" value="BTB/POZ AND MATH DOMAIN-CONTAINING PROTEIN 1"/>
    <property type="match status" value="1"/>
</dbReference>
<evidence type="ECO:0000259" key="4">
    <source>
        <dbReference type="PROSITE" id="PS50144"/>
    </source>
</evidence>
<evidence type="ECO:0000259" key="3">
    <source>
        <dbReference type="PROSITE" id="PS50097"/>
    </source>
</evidence>
<dbReference type="OrthoDB" id="694498at2759"/>
<accession>A0A835E690</accession>
<dbReference type="InterPro" id="IPR000210">
    <property type="entry name" value="BTB/POZ_dom"/>
</dbReference>
<dbReference type="InterPro" id="IPR011333">
    <property type="entry name" value="SKP1/BTB/POZ_sf"/>
</dbReference>
<evidence type="ECO:0000313" key="5">
    <source>
        <dbReference type="EMBL" id="KAF8662671.1"/>
    </source>
</evidence>
<dbReference type="Gene3D" id="3.30.710.10">
    <property type="entry name" value="Potassium Channel Kv1.1, Chain A"/>
    <property type="match status" value="1"/>
</dbReference>
<proteinExistence type="inferred from homology"/>
<evidence type="ECO:0000256" key="2">
    <source>
        <dbReference type="ARBA" id="ARBA00010846"/>
    </source>
</evidence>
<organism evidence="5 6">
    <name type="scientific">Digitaria exilis</name>
    <dbReference type="NCBI Taxonomy" id="1010633"/>
    <lineage>
        <taxon>Eukaryota</taxon>
        <taxon>Viridiplantae</taxon>
        <taxon>Streptophyta</taxon>
        <taxon>Embryophyta</taxon>
        <taxon>Tracheophyta</taxon>
        <taxon>Spermatophyta</taxon>
        <taxon>Magnoliopsida</taxon>
        <taxon>Liliopsida</taxon>
        <taxon>Poales</taxon>
        <taxon>Poaceae</taxon>
        <taxon>PACMAD clade</taxon>
        <taxon>Panicoideae</taxon>
        <taxon>Panicodae</taxon>
        <taxon>Paniceae</taxon>
        <taxon>Anthephorinae</taxon>
        <taxon>Digitaria</taxon>
    </lineage>
</organism>
<dbReference type="InterPro" id="IPR056423">
    <property type="entry name" value="BACK_BPM_SPOP"/>
</dbReference>
<reference evidence="5" key="1">
    <citation type="submission" date="2020-07" db="EMBL/GenBank/DDBJ databases">
        <title>Genome sequence and genetic diversity analysis of an under-domesticated orphan crop, white fonio (Digitaria exilis).</title>
        <authorList>
            <person name="Bennetzen J.L."/>
            <person name="Chen S."/>
            <person name="Ma X."/>
            <person name="Wang X."/>
            <person name="Yssel A.E.J."/>
            <person name="Chaluvadi S.R."/>
            <person name="Johnson M."/>
            <person name="Gangashetty P."/>
            <person name="Hamidou F."/>
            <person name="Sanogo M.D."/>
            <person name="Zwaenepoel A."/>
            <person name="Wallace J."/>
            <person name="Van De Peer Y."/>
            <person name="Van Deynze A."/>
        </authorList>
    </citation>
    <scope>NUCLEOTIDE SEQUENCE</scope>
    <source>
        <tissue evidence="5">Leaves</tissue>
    </source>
</reference>
<dbReference type="InterPro" id="IPR008974">
    <property type="entry name" value="TRAF-like"/>
</dbReference>
<dbReference type="PROSITE" id="PS50097">
    <property type="entry name" value="BTB"/>
    <property type="match status" value="1"/>
</dbReference>
<dbReference type="Gene3D" id="2.60.210.10">
    <property type="entry name" value="Apoptosis, Tumor Necrosis Factor Receptor Associated Protein 2, Chain A"/>
    <property type="match status" value="1"/>
</dbReference>
<dbReference type="PANTHER" id="PTHR26379:SF441">
    <property type="entry name" value="BTB DOMAIN-CONTAINING PROTEIN"/>
    <property type="match status" value="1"/>
</dbReference>
<dbReference type="InterPro" id="IPR002083">
    <property type="entry name" value="MATH/TRAF_dom"/>
</dbReference>
<dbReference type="Pfam" id="PF00651">
    <property type="entry name" value="BTB"/>
    <property type="match status" value="1"/>
</dbReference>
<comment type="similarity">
    <text evidence="2">Belongs to the Tdpoz family.</text>
</comment>
<dbReference type="CDD" id="cd00121">
    <property type="entry name" value="MATH"/>
    <property type="match status" value="1"/>
</dbReference>
<dbReference type="Pfam" id="PF24570">
    <property type="entry name" value="BACK_BPM_SPOP"/>
    <property type="match status" value="1"/>
</dbReference>
<feature type="domain" description="MATH" evidence="4">
    <location>
        <begin position="10"/>
        <end position="138"/>
    </location>
</feature>
<keyword evidence="6" id="KW-1185">Reference proteome</keyword>
<name>A0A835E690_9POAL</name>
<dbReference type="InterPro" id="IPR045005">
    <property type="entry name" value="BPM1-6"/>
</dbReference>
<evidence type="ECO:0008006" key="7">
    <source>
        <dbReference type="Google" id="ProtNLM"/>
    </source>
</evidence>
<sequence>MSTCTTPRVCGQHTFTIKDYTFSKGLGVGKFVRSMTFSIGGFKWSIRYYPDGINTKYQQYISLSLELMSTATQVRAIYAFRLKNTVHQSEWSCVEEPTVFNSQSIRRRISNMEKFVERSHLEESSFLDSDNLVIECSIIILKKPLVSDAEATSETVLPPSELSKDFEKLLESKQGSDVTFSVKGESFLAHRIFLAARSPVFMAELCGPWKEKEALCITVEDMEPNAFKALLQYIYTDRFLPSEEYDDNDKRDIVHHLLQAADRYSIEKLKLACENFLCKNLDVETVTATLALADQHGCNNLKDACLKYIASPDKMEKVMATEEYGSLKRKFPNLLVEILEGVCKFRKI</sequence>
<dbReference type="SUPFAM" id="SSF54695">
    <property type="entry name" value="POZ domain"/>
    <property type="match status" value="1"/>
</dbReference>
<dbReference type="Gene3D" id="1.25.40.420">
    <property type="match status" value="1"/>
</dbReference>
<comment type="caution">
    <text evidence="5">The sequence shown here is derived from an EMBL/GenBank/DDBJ whole genome shotgun (WGS) entry which is preliminary data.</text>
</comment>
<dbReference type="Pfam" id="PF22486">
    <property type="entry name" value="MATH_2"/>
    <property type="match status" value="1"/>
</dbReference>